<dbReference type="Pfam" id="PF24357">
    <property type="entry name" value="TMD0_ABC"/>
    <property type="match status" value="1"/>
</dbReference>
<dbReference type="CDD" id="cd18580">
    <property type="entry name" value="ABC_6TM_ABCC_D2"/>
    <property type="match status" value="1"/>
</dbReference>
<feature type="transmembrane region" description="Helical" evidence="12">
    <location>
        <begin position="138"/>
        <end position="158"/>
    </location>
</feature>
<organism evidence="15 16">
    <name type="scientific">Thelonectria olida</name>
    <dbReference type="NCBI Taxonomy" id="1576542"/>
    <lineage>
        <taxon>Eukaryota</taxon>
        <taxon>Fungi</taxon>
        <taxon>Dikarya</taxon>
        <taxon>Ascomycota</taxon>
        <taxon>Pezizomycotina</taxon>
        <taxon>Sordariomycetes</taxon>
        <taxon>Hypocreomycetidae</taxon>
        <taxon>Hypocreales</taxon>
        <taxon>Nectriaceae</taxon>
        <taxon>Thelonectria</taxon>
    </lineage>
</organism>
<keyword evidence="5 12" id="KW-0812">Transmembrane</keyword>
<feature type="transmembrane region" description="Helical" evidence="12">
    <location>
        <begin position="411"/>
        <end position="428"/>
    </location>
</feature>
<feature type="transmembrane region" description="Helical" evidence="12">
    <location>
        <begin position="525"/>
        <end position="543"/>
    </location>
</feature>
<comment type="similarity">
    <text evidence="2">Belongs to the ABC transporter superfamily. ABCC family. Conjugate transporter (TC 3.A.1.208) subfamily.</text>
</comment>
<accession>A0A9P8WED2</accession>
<feature type="transmembrane region" description="Helical" evidence="12">
    <location>
        <begin position="270"/>
        <end position="292"/>
    </location>
</feature>
<dbReference type="InterPro" id="IPR050173">
    <property type="entry name" value="ABC_transporter_C-like"/>
</dbReference>
<dbReference type="GO" id="GO:0140359">
    <property type="term" value="F:ABC-type transporter activity"/>
    <property type="evidence" value="ECO:0007669"/>
    <property type="project" value="InterPro"/>
</dbReference>
<dbReference type="PANTHER" id="PTHR24223:SF399">
    <property type="entry name" value="ABC TRANSPORTER ATNG"/>
    <property type="match status" value="1"/>
</dbReference>
<sequence>MNSSTLHCPPSADDAFGPVVDAECRQGFDLTLTFEQSILVVLPAALLVLAAPFRLFYLRKAPVKVAAHGLGRLKLATIAALALLQLVLVILWATRPLTLNPQSSRVSIAAACVSLASSLMTCVLSYAEHVKSPRPSSLLNVFLLVSLLLDAALLRTLWLLPSPVVRTSISPVFTAAFALKAVLVVLEAWDKTPYLVDGAGPYAPEVTAGLYARAVFAWVTPLLVTGFRTLLQPADLFALDEDMGAAVLNERFWWNWQKASKHRLIRCCIVTLRSSLVAVLLPRLALLAFTICQPLVLNRFLVFLDDDSQPNAVGYGLVAAYGFVYVGIAITQALYWHRNGRSVTMLRGVLVSAVFSRATEMSITATDDSAAVDVIVRAVREIHEFWANTIQIAIATWLLSSQIGYAASGPIIISLGALAGTIGVAPLAKKYQVSWLSKTQKRVGITSAMIGHIKSIKMSGLAKMLSETIANLRVDEVKTSRPFRIVGSITSSIAQVPLLLSPVLAFAMFQGVASTSNQTLDATRLFSALSLIILLASPLFWMFEVVLDMSAALGAFERIERFLVHTSRREYRRINSQTPSSTSHSRDAQGVELRALRTSRPSVLGEGTLENLAIDVEDATFAWSEERHVLRNVTFGAGHGQFVLLLGPVASGKSTLLKGLLGEVPNTTGMICLGSERLSWCDQSPWLLASRHTPDRFAEPQLTTQNKSIRENIVGYSHFDESLYDLVIQACDLERDLQQLPDRDMTMVGSKGLALSGGQKQRVSLARAVYSRPKIALFDDVFSGLDNHTAQRVFRNLFHLGGLFRQWGTTVILATQSESFLPSADRVICLGMDGTVSEQGTYDDLRKAGGYTQSLLRDNLGQRSSSENPVQLDEHVGDSIAKPRVEPTTPKEESDKRRQLGDRTVYRYYFGSIGYPFLSTLLALEIVWAFLQSFPTIWLNFWVQANSDGKSTRTGYYLGIYAALQIAGVFWFALLIWFVLVLIAARSGISLHHRLLRTVMKAPLSLFTKTDLGSITTRFSQDIGMVDNHLPLGLVVTLASFFGVIAKAGLLAASSYYVAIAFPLLFALYYYLQRGYLRTSRQLRFLEEKAPVYTQFLETLSGLATLRAFGWASAAIEANHALVDRSQRPFYLLIMVQRWLVLVLDMTTAALALLVVGFAVLLRGKINVSLTGVSLVQLIGLSETLNMLIQFWTSIETSIGAVARIKQFSEETGDENLPGEDQEPSPAWPDRGEICINDLTASYGAGGEVKALDGITLHIQPGEKIGICGGTGSGKSSLLLSLLRLLDPSSGSVTVDGLALTSLPRETIRARFVAITQDQFVLPGTVSQNIDPFHTYPTPSILDALRLVGLWETVEKNGGLDALFDEGMLSHGQTQLFFLARAVLRRTVGRVVLLDEATSSVDAKTEEVVKKIIETQFEDHTIISIAHRLDTIAEFDRVVVMEKGSIVEIGKPKELLASASKFRALRDASTSE</sequence>
<evidence type="ECO:0000259" key="14">
    <source>
        <dbReference type="PROSITE" id="PS50929"/>
    </source>
</evidence>
<dbReference type="Pfam" id="PF00005">
    <property type="entry name" value="ABC_tran"/>
    <property type="match status" value="2"/>
</dbReference>
<feature type="transmembrane region" description="Helical" evidence="12">
    <location>
        <begin position="493"/>
        <end position="513"/>
    </location>
</feature>
<feature type="domain" description="ABC transporter" evidence="13">
    <location>
        <begin position="1234"/>
        <end position="1468"/>
    </location>
</feature>
<feature type="region of interest" description="Disordered" evidence="11">
    <location>
        <begin position="861"/>
        <end position="898"/>
    </location>
</feature>
<evidence type="ECO:0000256" key="5">
    <source>
        <dbReference type="ARBA" id="ARBA00022692"/>
    </source>
</evidence>
<feature type="transmembrane region" description="Helical" evidence="12">
    <location>
        <begin position="956"/>
        <end position="985"/>
    </location>
</feature>
<dbReference type="InterPro" id="IPR056227">
    <property type="entry name" value="TMD0_ABC"/>
</dbReference>
<feature type="transmembrane region" description="Helical" evidence="12">
    <location>
        <begin position="37"/>
        <end position="55"/>
    </location>
</feature>
<evidence type="ECO:0000313" key="16">
    <source>
        <dbReference type="Proteomes" id="UP000777438"/>
    </source>
</evidence>
<dbReference type="InterPro" id="IPR036640">
    <property type="entry name" value="ABC1_TM_sf"/>
</dbReference>
<dbReference type="SMART" id="SM00382">
    <property type="entry name" value="AAA"/>
    <property type="match status" value="2"/>
</dbReference>
<dbReference type="GO" id="GO:0005886">
    <property type="term" value="C:plasma membrane"/>
    <property type="evidence" value="ECO:0007669"/>
    <property type="project" value="UniProtKB-SubCell"/>
</dbReference>
<dbReference type="InterPro" id="IPR003439">
    <property type="entry name" value="ABC_transporter-like_ATP-bd"/>
</dbReference>
<feature type="domain" description="ABC transmembrane type-1" evidence="14">
    <location>
        <begin position="284"/>
        <end position="551"/>
    </location>
</feature>
<keyword evidence="10" id="KW-0325">Glycoprotein</keyword>
<comment type="subcellular location">
    <subcellularLocation>
        <location evidence="1">Cell membrane</location>
        <topology evidence="1">Multi-pass membrane protein</topology>
    </subcellularLocation>
</comment>
<dbReference type="InterPro" id="IPR017871">
    <property type="entry name" value="ABC_transporter-like_CS"/>
</dbReference>
<comment type="caution">
    <text evidence="15">The sequence shown here is derived from an EMBL/GenBank/DDBJ whole genome shotgun (WGS) entry which is preliminary data.</text>
</comment>
<keyword evidence="4" id="KW-1003">Cell membrane</keyword>
<gene>
    <name evidence="15" type="ORF">B0T10DRAFT_557760</name>
</gene>
<keyword evidence="15" id="KW-0378">Hydrolase</keyword>
<dbReference type="InterPro" id="IPR011527">
    <property type="entry name" value="ABC1_TM_dom"/>
</dbReference>
<evidence type="ECO:0000256" key="4">
    <source>
        <dbReference type="ARBA" id="ARBA00022475"/>
    </source>
</evidence>
<dbReference type="PROSITE" id="PS00211">
    <property type="entry name" value="ABC_TRANSPORTER_1"/>
    <property type="match status" value="1"/>
</dbReference>
<feature type="compositionally biased region" description="Basic and acidic residues" evidence="11">
    <location>
        <begin position="872"/>
        <end position="898"/>
    </location>
</feature>
<dbReference type="FunFam" id="1.20.1560.10:FF:000055">
    <property type="entry name" value="ABC multidrug transporter (Eurofung)"/>
    <property type="match status" value="1"/>
</dbReference>
<feature type="domain" description="ABC transmembrane type-1" evidence="14">
    <location>
        <begin position="926"/>
        <end position="1197"/>
    </location>
</feature>
<feature type="transmembrane region" description="Helical" evidence="12">
    <location>
        <begin position="106"/>
        <end position="126"/>
    </location>
</feature>
<feature type="transmembrane region" description="Helical" evidence="12">
    <location>
        <begin position="1030"/>
        <end position="1050"/>
    </location>
</feature>
<dbReference type="CDD" id="cd18579">
    <property type="entry name" value="ABC_6TM_ABCC_D1"/>
    <property type="match status" value="1"/>
</dbReference>
<evidence type="ECO:0000256" key="8">
    <source>
        <dbReference type="ARBA" id="ARBA00022989"/>
    </source>
</evidence>
<feature type="transmembrane region" description="Helical" evidence="12">
    <location>
        <begin position="385"/>
        <end position="405"/>
    </location>
</feature>
<feature type="transmembrane region" description="Helical" evidence="12">
    <location>
        <begin position="1056"/>
        <end position="1072"/>
    </location>
</feature>
<keyword evidence="8 12" id="KW-1133">Transmembrane helix</keyword>
<dbReference type="Gene3D" id="3.40.50.300">
    <property type="entry name" value="P-loop containing nucleotide triphosphate hydrolases"/>
    <property type="match status" value="2"/>
</dbReference>
<keyword evidence="16" id="KW-1185">Reference proteome</keyword>
<dbReference type="PROSITE" id="PS50893">
    <property type="entry name" value="ABC_TRANSPORTER_2"/>
    <property type="match status" value="2"/>
</dbReference>
<evidence type="ECO:0000256" key="6">
    <source>
        <dbReference type="ARBA" id="ARBA00022741"/>
    </source>
</evidence>
<evidence type="ECO:0000256" key="11">
    <source>
        <dbReference type="SAM" id="MobiDB-lite"/>
    </source>
</evidence>
<protein>
    <submittedName>
        <fullName evidence="15">P-loop containing nucleoside triphosphate hydrolase protein</fullName>
    </submittedName>
</protein>
<dbReference type="FunFam" id="3.40.50.300:FF:002145">
    <property type="entry name" value="ABC transporter (MsbA subfamily)"/>
    <property type="match status" value="1"/>
</dbReference>
<feature type="transmembrane region" description="Helical" evidence="12">
    <location>
        <begin position="1139"/>
        <end position="1162"/>
    </location>
</feature>
<evidence type="ECO:0000256" key="7">
    <source>
        <dbReference type="ARBA" id="ARBA00022840"/>
    </source>
</evidence>
<evidence type="ECO:0000256" key="1">
    <source>
        <dbReference type="ARBA" id="ARBA00004651"/>
    </source>
</evidence>
<keyword evidence="3" id="KW-0813">Transport</keyword>
<dbReference type="SUPFAM" id="SSF52540">
    <property type="entry name" value="P-loop containing nucleoside triphosphate hydrolases"/>
    <property type="match status" value="2"/>
</dbReference>
<dbReference type="InterPro" id="IPR003593">
    <property type="entry name" value="AAA+_ATPase"/>
</dbReference>
<dbReference type="GO" id="GO:0016887">
    <property type="term" value="F:ATP hydrolysis activity"/>
    <property type="evidence" value="ECO:0007669"/>
    <property type="project" value="InterPro"/>
</dbReference>
<dbReference type="Proteomes" id="UP000777438">
    <property type="component" value="Unassembled WGS sequence"/>
</dbReference>
<dbReference type="Gene3D" id="1.20.1560.10">
    <property type="entry name" value="ABC transporter type 1, transmembrane domain"/>
    <property type="match status" value="2"/>
</dbReference>
<evidence type="ECO:0000259" key="13">
    <source>
        <dbReference type="PROSITE" id="PS50893"/>
    </source>
</evidence>
<evidence type="ECO:0000256" key="12">
    <source>
        <dbReference type="SAM" id="Phobius"/>
    </source>
</evidence>
<feature type="domain" description="ABC transporter" evidence="13">
    <location>
        <begin position="614"/>
        <end position="858"/>
    </location>
</feature>
<proteinExistence type="inferred from homology"/>
<dbReference type="CDD" id="cd03250">
    <property type="entry name" value="ABCC_MRP_domain1"/>
    <property type="match status" value="1"/>
</dbReference>
<reference evidence="15 16" key="1">
    <citation type="journal article" date="2021" name="Nat. Commun.">
        <title>Genetic determinants of endophytism in the Arabidopsis root mycobiome.</title>
        <authorList>
            <person name="Mesny F."/>
            <person name="Miyauchi S."/>
            <person name="Thiergart T."/>
            <person name="Pickel B."/>
            <person name="Atanasova L."/>
            <person name="Karlsson M."/>
            <person name="Huettel B."/>
            <person name="Barry K.W."/>
            <person name="Haridas S."/>
            <person name="Chen C."/>
            <person name="Bauer D."/>
            <person name="Andreopoulos W."/>
            <person name="Pangilinan J."/>
            <person name="LaButti K."/>
            <person name="Riley R."/>
            <person name="Lipzen A."/>
            <person name="Clum A."/>
            <person name="Drula E."/>
            <person name="Henrissat B."/>
            <person name="Kohler A."/>
            <person name="Grigoriev I.V."/>
            <person name="Martin F.M."/>
            <person name="Hacquard S."/>
        </authorList>
    </citation>
    <scope>NUCLEOTIDE SEQUENCE [LARGE SCALE GENOMIC DNA]</scope>
    <source>
        <strain evidence="15 16">MPI-CAGE-CH-0241</strain>
    </source>
</reference>
<feature type="transmembrane region" description="Helical" evidence="12">
    <location>
        <begin position="75"/>
        <end position="94"/>
    </location>
</feature>
<dbReference type="PROSITE" id="PS50929">
    <property type="entry name" value="ABC_TM1F"/>
    <property type="match status" value="2"/>
</dbReference>
<dbReference type="SUPFAM" id="SSF90123">
    <property type="entry name" value="ABC transporter transmembrane region"/>
    <property type="match status" value="2"/>
</dbReference>
<dbReference type="PANTHER" id="PTHR24223">
    <property type="entry name" value="ATP-BINDING CASSETTE SUB-FAMILY C"/>
    <property type="match status" value="1"/>
</dbReference>
<evidence type="ECO:0000256" key="9">
    <source>
        <dbReference type="ARBA" id="ARBA00023136"/>
    </source>
</evidence>
<keyword evidence="9 12" id="KW-0472">Membrane</keyword>
<feature type="transmembrane region" description="Helical" evidence="12">
    <location>
        <begin position="164"/>
        <end position="186"/>
    </location>
</feature>
<evidence type="ECO:0000256" key="2">
    <source>
        <dbReference type="ARBA" id="ARBA00009726"/>
    </source>
</evidence>
<dbReference type="Pfam" id="PF00664">
    <property type="entry name" value="ABC_membrane"/>
    <property type="match status" value="1"/>
</dbReference>
<dbReference type="InterPro" id="IPR044726">
    <property type="entry name" value="ABCC_6TM_D2"/>
</dbReference>
<feature type="transmembrane region" description="Helical" evidence="12">
    <location>
        <begin position="906"/>
        <end position="931"/>
    </location>
</feature>
<dbReference type="InterPro" id="IPR027417">
    <property type="entry name" value="P-loop_NTPase"/>
</dbReference>
<evidence type="ECO:0000256" key="3">
    <source>
        <dbReference type="ARBA" id="ARBA00022448"/>
    </source>
</evidence>
<dbReference type="GO" id="GO:0005524">
    <property type="term" value="F:ATP binding"/>
    <property type="evidence" value="ECO:0007669"/>
    <property type="project" value="UniProtKB-KW"/>
</dbReference>
<dbReference type="EMBL" id="JAGPYM010000004">
    <property type="protein sequence ID" value="KAH6895559.1"/>
    <property type="molecule type" value="Genomic_DNA"/>
</dbReference>
<feature type="transmembrane region" description="Helical" evidence="12">
    <location>
        <begin position="312"/>
        <end position="336"/>
    </location>
</feature>
<keyword evidence="7" id="KW-0067">ATP-binding</keyword>
<name>A0A9P8WED2_9HYPO</name>
<evidence type="ECO:0000313" key="15">
    <source>
        <dbReference type="EMBL" id="KAH6895559.1"/>
    </source>
</evidence>
<dbReference type="InterPro" id="IPR044746">
    <property type="entry name" value="ABCC_6TM_D1"/>
</dbReference>
<dbReference type="OrthoDB" id="6500128at2759"/>
<dbReference type="FunFam" id="1.20.1560.10:FF:000066">
    <property type="entry name" value="ABC multidrug transporter (Eurofung)"/>
    <property type="match status" value="1"/>
</dbReference>
<evidence type="ECO:0000256" key="10">
    <source>
        <dbReference type="ARBA" id="ARBA00023180"/>
    </source>
</evidence>
<keyword evidence="6" id="KW-0547">Nucleotide-binding</keyword>